<sequence>MGLPSTTNGLDGGLQEDEAGYELLNDGDVTGIQRPLPSPPPASIFAFVSFPEEIDVSARNLLCTYFTYLKTNMYPIAKYSASDPTDIYWFHWTQLDLAYLHAILYTTSFFFDDLAGRKSERTKYHSYRTVSELNKQLSDPQTALTDSTTTVVMFMLFITECFGDMESAHMHMMGLKKIIDLRGGLKSYEEKPLLQEKIRRADLIYSMCTGCKPVYCQGISSSACNFSSQVRDFEHWSIDQSCFPRSRDLIYGLDRQLYICVKNVQILSQMINTSHETGEKLADMTLEKFLTSIQSQLLVLDFYDDARNPLVEVLRLSLHAYLTTVFWSFPGLKTEYPLLAVQFQEACLAFSPTTAEETFLFAWALMVGAISIFQNRDQEWLSEILYPLIQTSLGTLWLEAKASLRQVMWIESLHDSGGTEVFRRYITRKNSKTAISLGRV</sequence>
<dbReference type="Proteomes" id="UP000699042">
    <property type="component" value="Unassembled WGS sequence"/>
</dbReference>
<dbReference type="Pfam" id="PF11951">
    <property type="entry name" value="Fungal_trans_2"/>
    <property type="match status" value="1"/>
</dbReference>
<accession>A0A9P7UAG4</accession>
<dbReference type="PANTHER" id="PTHR37540">
    <property type="entry name" value="TRANSCRIPTION FACTOR (ACR-2), PUTATIVE-RELATED-RELATED"/>
    <property type="match status" value="1"/>
</dbReference>
<dbReference type="AlphaFoldDB" id="A0A9P7UAG4"/>
<proteinExistence type="predicted"/>
<dbReference type="InterPro" id="IPR021858">
    <property type="entry name" value="Fun_TF"/>
</dbReference>
<gene>
    <name evidence="2" type="ORF">JMJ77_010685</name>
</gene>
<comment type="caution">
    <text evidence="2">The sequence shown here is derived from an EMBL/GenBank/DDBJ whole genome shotgun (WGS) entry which is preliminary data.</text>
</comment>
<protein>
    <submittedName>
        <fullName evidence="2">Citrate synthase</fullName>
    </submittedName>
</protein>
<name>A0A9P7UAG4_9PEZI</name>
<keyword evidence="1" id="KW-0539">Nucleus</keyword>
<dbReference type="PANTHER" id="PTHR37540:SF5">
    <property type="entry name" value="TRANSCRIPTION FACTOR DOMAIN-CONTAINING PROTEIN"/>
    <property type="match status" value="1"/>
</dbReference>
<keyword evidence="3" id="KW-1185">Reference proteome</keyword>
<organism evidence="2 3">
    <name type="scientific">Colletotrichum scovillei</name>
    <dbReference type="NCBI Taxonomy" id="1209932"/>
    <lineage>
        <taxon>Eukaryota</taxon>
        <taxon>Fungi</taxon>
        <taxon>Dikarya</taxon>
        <taxon>Ascomycota</taxon>
        <taxon>Pezizomycotina</taxon>
        <taxon>Sordariomycetes</taxon>
        <taxon>Hypocreomycetidae</taxon>
        <taxon>Glomerellales</taxon>
        <taxon>Glomerellaceae</taxon>
        <taxon>Colletotrichum</taxon>
        <taxon>Colletotrichum acutatum species complex</taxon>
    </lineage>
</organism>
<evidence type="ECO:0000313" key="2">
    <source>
        <dbReference type="EMBL" id="KAG7047333.1"/>
    </source>
</evidence>
<reference evidence="2" key="1">
    <citation type="submission" date="2021-05" db="EMBL/GenBank/DDBJ databases">
        <title>Comparative genomics of three Colletotrichum scovillei strains and genetic complementation revealed genes involved fungal growth and virulence on chili pepper.</title>
        <authorList>
            <person name="Hsieh D.-K."/>
            <person name="Chuang S.-C."/>
            <person name="Chen C.-Y."/>
            <person name="Chao Y.-T."/>
            <person name="Lu M.-Y.J."/>
            <person name="Lee M.-H."/>
            <person name="Shih M.-C."/>
        </authorList>
    </citation>
    <scope>NUCLEOTIDE SEQUENCE</scope>
    <source>
        <strain evidence="2">Coll-153</strain>
    </source>
</reference>
<evidence type="ECO:0000313" key="3">
    <source>
        <dbReference type="Proteomes" id="UP000699042"/>
    </source>
</evidence>
<evidence type="ECO:0000256" key="1">
    <source>
        <dbReference type="ARBA" id="ARBA00023242"/>
    </source>
</evidence>
<dbReference type="EMBL" id="JAESDN010000007">
    <property type="protein sequence ID" value="KAG7047333.1"/>
    <property type="molecule type" value="Genomic_DNA"/>
</dbReference>